<dbReference type="AlphaFoldDB" id="A0A4W6ERH2"/>
<dbReference type="GO" id="GO:0005886">
    <property type="term" value="C:plasma membrane"/>
    <property type="evidence" value="ECO:0007669"/>
    <property type="project" value="TreeGrafter"/>
</dbReference>
<evidence type="ECO:0008006" key="8">
    <source>
        <dbReference type="Google" id="ProtNLM"/>
    </source>
</evidence>
<organism evidence="6 7">
    <name type="scientific">Lates calcarifer</name>
    <name type="common">Barramundi</name>
    <name type="synonym">Holocentrus calcarifer</name>
    <dbReference type="NCBI Taxonomy" id="8187"/>
    <lineage>
        <taxon>Eukaryota</taxon>
        <taxon>Metazoa</taxon>
        <taxon>Chordata</taxon>
        <taxon>Craniata</taxon>
        <taxon>Vertebrata</taxon>
        <taxon>Euteleostomi</taxon>
        <taxon>Actinopterygii</taxon>
        <taxon>Neopterygii</taxon>
        <taxon>Teleostei</taxon>
        <taxon>Neoteleostei</taxon>
        <taxon>Acanthomorphata</taxon>
        <taxon>Carangaria</taxon>
        <taxon>Carangaria incertae sedis</taxon>
        <taxon>Centropomidae</taxon>
        <taxon>Lates</taxon>
    </lineage>
</organism>
<reference evidence="7" key="1">
    <citation type="submission" date="2015-09" db="EMBL/GenBank/DDBJ databases">
        <authorList>
            <person name="Sai Rama Sridatta P."/>
        </authorList>
    </citation>
    <scope>NUCLEOTIDE SEQUENCE [LARGE SCALE GENOMIC DNA]</scope>
</reference>
<proteinExistence type="predicted"/>
<evidence type="ECO:0000256" key="5">
    <source>
        <dbReference type="SAM" id="Phobius"/>
    </source>
</evidence>
<sequence>MKKDFSCCCSSLIPSRETTSFYLLGVLIALYMLAGAATFSSLERPAELQAHQVWERRLRDFSREHKISCEDLKRLLRHYEEARTAGIRTERGRALWDIPGAFYFVGTVVSTIGESKMNAVLESVYRLLT</sequence>
<dbReference type="Ensembl" id="ENSLCAT00010041892.1">
    <property type="protein sequence ID" value="ENSLCAP00010040892.1"/>
    <property type="gene ID" value="ENSLCAG00010019159.1"/>
</dbReference>
<keyword evidence="7" id="KW-1185">Reference proteome</keyword>
<name>A0A4W6ERH2_LATCA</name>
<accession>A0A4W6ERH2</accession>
<dbReference type="Proteomes" id="UP000314980">
    <property type="component" value="Unassembled WGS sequence"/>
</dbReference>
<dbReference type="InParanoid" id="A0A4W6ERH2"/>
<dbReference type="Gene3D" id="1.10.287.70">
    <property type="match status" value="1"/>
</dbReference>
<keyword evidence="4 5" id="KW-0472">Membrane</keyword>
<dbReference type="InterPro" id="IPR003280">
    <property type="entry name" value="2pore_dom_K_chnl"/>
</dbReference>
<keyword evidence="3 5" id="KW-1133">Transmembrane helix</keyword>
<dbReference type="PANTHER" id="PTHR11003">
    <property type="entry name" value="POTASSIUM CHANNEL, SUBFAMILY K"/>
    <property type="match status" value="1"/>
</dbReference>
<reference evidence="6" key="3">
    <citation type="submission" date="2025-09" db="UniProtKB">
        <authorList>
            <consortium name="Ensembl"/>
        </authorList>
    </citation>
    <scope>IDENTIFICATION</scope>
</reference>
<evidence type="ECO:0000256" key="2">
    <source>
        <dbReference type="ARBA" id="ARBA00022692"/>
    </source>
</evidence>
<evidence type="ECO:0000256" key="1">
    <source>
        <dbReference type="ARBA" id="ARBA00004141"/>
    </source>
</evidence>
<evidence type="ECO:0000256" key="4">
    <source>
        <dbReference type="ARBA" id="ARBA00023136"/>
    </source>
</evidence>
<dbReference type="GeneTree" id="ENSGT00940000166868"/>
<protein>
    <recommendedName>
        <fullName evidence="8">Potassium channel domain-containing protein</fullName>
    </recommendedName>
</protein>
<dbReference type="GO" id="GO:0030322">
    <property type="term" value="P:stabilization of membrane potential"/>
    <property type="evidence" value="ECO:0007669"/>
    <property type="project" value="TreeGrafter"/>
</dbReference>
<dbReference type="SUPFAM" id="SSF81324">
    <property type="entry name" value="Voltage-gated potassium channels"/>
    <property type="match status" value="1"/>
</dbReference>
<keyword evidence="2 5" id="KW-0812">Transmembrane</keyword>
<dbReference type="PANTHER" id="PTHR11003:SF57">
    <property type="entry name" value="POTASSIUM CHANNEL SUBFAMILY K MEMBER 13"/>
    <property type="match status" value="1"/>
</dbReference>
<reference evidence="6" key="2">
    <citation type="submission" date="2025-08" db="UniProtKB">
        <authorList>
            <consortium name="Ensembl"/>
        </authorList>
    </citation>
    <scope>IDENTIFICATION</scope>
</reference>
<evidence type="ECO:0000313" key="6">
    <source>
        <dbReference type="Ensembl" id="ENSLCAP00010040892.1"/>
    </source>
</evidence>
<comment type="subcellular location">
    <subcellularLocation>
        <location evidence="1">Membrane</location>
        <topology evidence="1">Multi-pass membrane protein</topology>
    </subcellularLocation>
</comment>
<evidence type="ECO:0000313" key="7">
    <source>
        <dbReference type="Proteomes" id="UP000314980"/>
    </source>
</evidence>
<dbReference type="GO" id="GO:0022841">
    <property type="term" value="F:potassium ion leak channel activity"/>
    <property type="evidence" value="ECO:0007669"/>
    <property type="project" value="TreeGrafter"/>
</dbReference>
<feature type="transmembrane region" description="Helical" evidence="5">
    <location>
        <begin position="21"/>
        <end position="42"/>
    </location>
</feature>
<evidence type="ECO:0000256" key="3">
    <source>
        <dbReference type="ARBA" id="ARBA00022989"/>
    </source>
</evidence>
<dbReference type="GO" id="GO:0015271">
    <property type="term" value="F:outward rectifier potassium channel activity"/>
    <property type="evidence" value="ECO:0007669"/>
    <property type="project" value="TreeGrafter"/>
</dbReference>